<proteinExistence type="predicted"/>
<dbReference type="AlphaFoldDB" id="A0A0H3MBT2"/>
<protein>
    <submittedName>
        <fullName evidence="1">Uncharacterized protein</fullName>
    </submittedName>
</protein>
<dbReference type="Proteomes" id="UP000001472">
    <property type="component" value="Chromosome"/>
</dbReference>
<dbReference type="HOGENOM" id="CLU_2650532_0_0_11"/>
<evidence type="ECO:0000313" key="1">
    <source>
        <dbReference type="EMBL" id="CAL71039.1"/>
    </source>
</evidence>
<reference evidence="1 2" key="1">
    <citation type="journal article" date="2007" name="Proc. Natl. Acad. Sci. U.S.A.">
        <title>Genome plasticity of BCG and impact on vaccine efficacy.</title>
        <authorList>
            <person name="Brosch R."/>
            <person name="Gordon S.V."/>
            <person name="Garnier T."/>
            <person name="Eiglmeier K."/>
            <person name="Frigui W."/>
            <person name="Valenti P."/>
            <person name="Dos Santos S."/>
            <person name="Duthoy S."/>
            <person name="Lacroix C."/>
            <person name="Garcia-Pelayo C."/>
            <person name="Inwald J.K."/>
            <person name="Golby P."/>
            <person name="Garcia J.N."/>
            <person name="Hewinson R.G."/>
            <person name="Behr M.A."/>
            <person name="Quail M.A."/>
            <person name="Churcher C."/>
            <person name="Barrell B.G."/>
            <person name="Parkhill J."/>
            <person name="Cole S.T."/>
        </authorList>
    </citation>
    <scope>NUCLEOTIDE SEQUENCE [LARGE SCALE GENOMIC DNA]</scope>
    <source>
        <strain evidence="2">BCG / Pasteur 1173P2</strain>
    </source>
</reference>
<accession>A0A0H3MBT2</accession>
<dbReference type="KEGG" id="mbb:BCG_1052"/>
<sequence>MVETASTALGAILAGRNAVVPPRCPRRGAGLVVPVKCCGDRDLARSLMKIEYSAEYSLRHVWRRPILSQPAPRVGA</sequence>
<gene>
    <name evidence="1" type="ordered locus">BCG_1052</name>
</gene>
<organism evidence="1 2">
    <name type="scientific">Mycobacterium bovis (strain BCG / Pasteur 1173P2)</name>
    <dbReference type="NCBI Taxonomy" id="410289"/>
    <lineage>
        <taxon>Bacteria</taxon>
        <taxon>Bacillati</taxon>
        <taxon>Actinomycetota</taxon>
        <taxon>Actinomycetes</taxon>
        <taxon>Mycobacteriales</taxon>
        <taxon>Mycobacteriaceae</taxon>
        <taxon>Mycobacterium</taxon>
        <taxon>Mycobacterium tuberculosis complex</taxon>
    </lineage>
</organism>
<dbReference type="EMBL" id="AM408590">
    <property type="protein sequence ID" value="CAL71039.1"/>
    <property type="molecule type" value="Genomic_DNA"/>
</dbReference>
<name>A0A0H3MBT2_MYCBP</name>
<evidence type="ECO:0000313" key="2">
    <source>
        <dbReference type="Proteomes" id="UP000001472"/>
    </source>
</evidence>